<organism evidence="1 2">
    <name type="scientific">Marihabitans asiaticum</name>
    <dbReference type="NCBI Taxonomy" id="415218"/>
    <lineage>
        <taxon>Bacteria</taxon>
        <taxon>Bacillati</taxon>
        <taxon>Actinomycetota</taxon>
        <taxon>Actinomycetes</taxon>
        <taxon>Micrococcales</taxon>
        <taxon>Intrasporangiaceae</taxon>
        <taxon>Marihabitans</taxon>
    </lineage>
</organism>
<dbReference type="RefSeq" id="WP_144855041.1">
    <property type="nucleotide sequence ID" value="NZ_BAAAYT010000006.1"/>
</dbReference>
<reference evidence="1 2" key="1">
    <citation type="submission" date="2019-06" db="EMBL/GenBank/DDBJ databases">
        <title>Sequencing the genomes of 1000 actinobacteria strains.</title>
        <authorList>
            <person name="Klenk H.-P."/>
        </authorList>
    </citation>
    <scope>NUCLEOTIDE SEQUENCE [LARGE SCALE GENOMIC DNA]</scope>
    <source>
        <strain evidence="1 2">DSM 18935</strain>
    </source>
</reference>
<evidence type="ECO:0000313" key="1">
    <source>
        <dbReference type="EMBL" id="TWD16791.1"/>
    </source>
</evidence>
<gene>
    <name evidence="1" type="ORF">FB557_0328</name>
</gene>
<proteinExistence type="predicted"/>
<name>A0A560WGH8_9MICO</name>
<keyword evidence="2" id="KW-1185">Reference proteome</keyword>
<dbReference type="AlphaFoldDB" id="A0A560WGH8"/>
<protein>
    <submittedName>
        <fullName evidence="1">Uncharacterized protein</fullName>
    </submittedName>
</protein>
<accession>A0A560WGH8</accession>
<evidence type="ECO:0000313" key="2">
    <source>
        <dbReference type="Proteomes" id="UP000315628"/>
    </source>
</evidence>
<dbReference type="EMBL" id="VIUW01000001">
    <property type="protein sequence ID" value="TWD16791.1"/>
    <property type="molecule type" value="Genomic_DNA"/>
</dbReference>
<sequence length="96" mass="10242">MPGGTALAGPTEFLEAALDIALMAVDTSDDVPLLESFLEVDIAETTALLHLAAAVTEDELTAMRIRRVLEQRLGSPEVLTGERRAEIIAVRDSLAP</sequence>
<dbReference type="Proteomes" id="UP000315628">
    <property type="component" value="Unassembled WGS sequence"/>
</dbReference>
<comment type="caution">
    <text evidence="1">The sequence shown here is derived from an EMBL/GenBank/DDBJ whole genome shotgun (WGS) entry which is preliminary data.</text>
</comment>